<keyword evidence="3" id="KW-1185">Reference proteome</keyword>
<reference evidence="2 3" key="1">
    <citation type="submission" date="2020-03" db="EMBL/GenBank/DDBJ databases">
        <title>Whole genome shotgun sequence of Phytohabitans houttuyneae NBRC 108639.</title>
        <authorList>
            <person name="Komaki H."/>
            <person name="Tamura T."/>
        </authorList>
    </citation>
    <scope>NUCLEOTIDE SEQUENCE [LARGE SCALE GENOMIC DNA]</scope>
    <source>
        <strain evidence="2 3">NBRC 108639</strain>
    </source>
</reference>
<dbReference type="Proteomes" id="UP000482800">
    <property type="component" value="Unassembled WGS sequence"/>
</dbReference>
<organism evidence="2 3">
    <name type="scientific">Phytohabitans houttuyneae</name>
    <dbReference type="NCBI Taxonomy" id="1076126"/>
    <lineage>
        <taxon>Bacteria</taxon>
        <taxon>Bacillati</taxon>
        <taxon>Actinomycetota</taxon>
        <taxon>Actinomycetes</taxon>
        <taxon>Micromonosporales</taxon>
        <taxon>Micromonosporaceae</taxon>
    </lineage>
</organism>
<feature type="compositionally biased region" description="Basic and acidic residues" evidence="1">
    <location>
        <begin position="1"/>
        <end position="12"/>
    </location>
</feature>
<dbReference type="AlphaFoldDB" id="A0A6V8KA52"/>
<evidence type="ECO:0000313" key="2">
    <source>
        <dbReference type="EMBL" id="GFJ82103.1"/>
    </source>
</evidence>
<gene>
    <name evidence="2" type="ORF">Phou_062830</name>
</gene>
<reference evidence="2 3" key="2">
    <citation type="submission" date="2020-03" db="EMBL/GenBank/DDBJ databases">
        <authorList>
            <person name="Ichikawa N."/>
            <person name="Kimura A."/>
            <person name="Kitahashi Y."/>
            <person name="Uohara A."/>
        </authorList>
    </citation>
    <scope>NUCLEOTIDE SEQUENCE [LARGE SCALE GENOMIC DNA]</scope>
    <source>
        <strain evidence="2 3">NBRC 108639</strain>
    </source>
</reference>
<evidence type="ECO:0000256" key="1">
    <source>
        <dbReference type="SAM" id="MobiDB-lite"/>
    </source>
</evidence>
<evidence type="ECO:0000313" key="3">
    <source>
        <dbReference type="Proteomes" id="UP000482800"/>
    </source>
</evidence>
<feature type="region of interest" description="Disordered" evidence="1">
    <location>
        <begin position="1"/>
        <end position="39"/>
    </location>
</feature>
<protein>
    <submittedName>
        <fullName evidence="2">Uncharacterized protein</fullName>
    </submittedName>
</protein>
<name>A0A6V8KA52_9ACTN</name>
<accession>A0A6V8KA52</accession>
<dbReference type="EMBL" id="BLPF01000002">
    <property type="protein sequence ID" value="GFJ82103.1"/>
    <property type="molecule type" value="Genomic_DNA"/>
</dbReference>
<sequence length="71" mass="7518">MQRPEGGQEHLGGDPGIRSRILLGGLDNGRQHPVVGDDGPVIAADPQGWQLASTAWPWVPKREWNSAGPAG</sequence>
<proteinExistence type="predicted"/>
<comment type="caution">
    <text evidence="2">The sequence shown here is derived from an EMBL/GenBank/DDBJ whole genome shotgun (WGS) entry which is preliminary data.</text>
</comment>